<dbReference type="RefSeq" id="XP_013343748.1">
    <property type="nucleotide sequence ID" value="XM_013488294.1"/>
</dbReference>
<dbReference type="AlphaFoldDB" id="A0A074Z9F5"/>
<organism evidence="2 3">
    <name type="scientific">Aureobasidium subglaciale (strain EXF-2481)</name>
    <name type="common">Aureobasidium pullulans var. subglaciale</name>
    <dbReference type="NCBI Taxonomy" id="1043005"/>
    <lineage>
        <taxon>Eukaryota</taxon>
        <taxon>Fungi</taxon>
        <taxon>Dikarya</taxon>
        <taxon>Ascomycota</taxon>
        <taxon>Pezizomycotina</taxon>
        <taxon>Dothideomycetes</taxon>
        <taxon>Dothideomycetidae</taxon>
        <taxon>Dothideales</taxon>
        <taxon>Saccotheciaceae</taxon>
        <taxon>Aureobasidium</taxon>
    </lineage>
</organism>
<feature type="compositionally biased region" description="Pro residues" evidence="1">
    <location>
        <begin position="40"/>
        <end position="66"/>
    </location>
</feature>
<reference evidence="2 3" key="1">
    <citation type="journal article" date="2014" name="BMC Genomics">
        <title>Genome sequencing of four Aureobasidium pullulans varieties: biotechnological potential, stress tolerance, and description of new species.</title>
        <authorList>
            <person name="Gostin Ar C."/>
            <person name="Ohm R.A."/>
            <person name="Kogej T."/>
            <person name="Sonjak S."/>
            <person name="Turk M."/>
            <person name="Zajc J."/>
            <person name="Zalar P."/>
            <person name="Grube M."/>
            <person name="Sun H."/>
            <person name="Han J."/>
            <person name="Sharma A."/>
            <person name="Chiniquy J."/>
            <person name="Ngan C.Y."/>
            <person name="Lipzen A."/>
            <person name="Barry K."/>
            <person name="Grigoriev I.V."/>
            <person name="Gunde-Cimerman N."/>
        </authorList>
    </citation>
    <scope>NUCLEOTIDE SEQUENCE [LARGE SCALE GENOMIC DNA]</scope>
    <source>
        <strain evidence="2 3">EXF-2481</strain>
    </source>
</reference>
<feature type="region of interest" description="Disordered" evidence="1">
    <location>
        <begin position="1"/>
        <end position="66"/>
    </location>
</feature>
<name>A0A074Z9F5_AURSE</name>
<sequence length="66" mass="7043">MAASDYTTEDAFVNHVTMPPKPHQNSQRTTPKPQTCPNKSSPPPPAPQSPSPHPHPPPPLALPPPP</sequence>
<gene>
    <name evidence="2" type="ORF">AUEXF2481DRAFT_5056</name>
</gene>
<dbReference type="Proteomes" id="UP000030641">
    <property type="component" value="Unassembled WGS sequence"/>
</dbReference>
<evidence type="ECO:0000313" key="3">
    <source>
        <dbReference type="Proteomes" id="UP000030641"/>
    </source>
</evidence>
<protein>
    <submittedName>
        <fullName evidence="2">Uncharacterized protein</fullName>
    </submittedName>
</protein>
<dbReference type="GeneID" id="25368679"/>
<evidence type="ECO:0000256" key="1">
    <source>
        <dbReference type="SAM" id="MobiDB-lite"/>
    </source>
</evidence>
<dbReference type="InParanoid" id="A0A074Z9F5"/>
<proteinExistence type="predicted"/>
<accession>A0A074Z9F5</accession>
<feature type="compositionally biased region" description="Polar residues" evidence="1">
    <location>
        <begin position="23"/>
        <end position="39"/>
    </location>
</feature>
<dbReference type="EMBL" id="KL584759">
    <property type="protein sequence ID" value="KEQ95451.1"/>
    <property type="molecule type" value="Genomic_DNA"/>
</dbReference>
<keyword evidence="3" id="KW-1185">Reference proteome</keyword>
<evidence type="ECO:0000313" key="2">
    <source>
        <dbReference type="EMBL" id="KEQ95451.1"/>
    </source>
</evidence>
<dbReference type="HOGENOM" id="CLU_2830786_0_0_1"/>